<feature type="compositionally biased region" description="Acidic residues" evidence="1">
    <location>
        <begin position="1"/>
        <end position="57"/>
    </location>
</feature>
<proteinExistence type="predicted"/>
<dbReference type="OrthoDB" id="2418712at2759"/>
<reference evidence="3" key="1">
    <citation type="submission" date="2021-06" db="EMBL/GenBank/DDBJ databases">
        <authorList>
            <person name="Kallberg Y."/>
            <person name="Tangrot J."/>
            <person name="Rosling A."/>
        </authorList>
    </citation>
    <scope>NUCLEOTIDE SEQUENCE</scope>
    <source>
        <strain evidence="3">CL551</strain>
    </source>
</reference>
<protein>
    <submittedName>
        <fullName evidence="3">11908_t:CDS:1</fullName>
    </submittedName>
</protein>
<feature type="compositionally biased region" description="Acidic residues" evidence="1">
    <location>
        <begin position="222"/>
        <end position="232"/>
    </location>
</feature>
<keyword evidence="2" id="KW-1133">Transmembrane helix</keyword>
<dbReference type="InterPro" id="IPR011009">
    <property type="entry name" value="Kinase-like_dom_sf"/>
</dbReference>
<evidence type="ECO:0000256" key="2">
    <source>
        <dbReference type="SAM" id="Phobius"/>
    </source>
</evidence>
<feature type="compositionally biased region" description="Acidic residues" evidence="1">
    <location>
        <begin position="289"/>
        <end position="315"/>
    </location>
</feature>
<organism evidence="3 4">
    <name type="scientific">Acaulospora morrowiae</name>
    <dbReference type="NCBI Taxonomy" id="94023"/>
    <lineage>
        <taxon>Eukaryota</taxon>
        <taxon>Fungi</taxon>
        <taxon>Fungi incertae sedis</taxon>
        <taxon>Mucoromycota</taxon>
        <taxon>Glomeromycotina</taxon>
        <taxon>Glomeromycetes</taxon>
        <taxon>Diversisporales</taxon>
        <taxon>Acaulosporaceae</taxon>
        <taxon>Acaulospora</taxon>
    </lineage>
</organism>
<dbReference type="Gene3D" id="1.10.510.10">
    <property type="entry name" value="Transferase(Phosphotransferase) domain 1"/>
    <property type="match status" value="1"/>
</dbReference>
<feature type="transmembrane region" description="Helical" evidence="2">
    <location>
        <begin position="436"/>
        <end position="454"/>
    </location>
</feature>
<feature type="region of interest" description="Disordered" evidence="1">
    <location>
        <begin position="289"/>
        <end position="338"/>
    </location>
</feature>
<keyword evidence="2" id="KW-0812">Transmembrane</keyword>
<feature type="region of interest" description="Disordered" evidence="1">
    <location>
        <begin position="155"/>
        <end position="232"/>
    </location>
</feature>
<feature type="compositionally biased region" description="Polar residues" evidence="1">
    <location>
        <begin position="194"/>
        <end position="206"/>
    </location>
</feature>
<name>A0A9N9I238_9GLOM</name>
<feature type="region of interest" description="Disordered" evidence="1">
    <location>
        <begin position="1"/>
        <end position="61"/>
    </location>
</feature>
<dbReference type="AlphaFoldDB" id="A0A9N9I238"/>
<sequence>EVELNEEAELEEEVELNEEAELEEEVELNEEAELEEEEELNEETELEEEVESEEEVEGYNKKQVDLVLKHDALDNGVKKNNPQQSIFMLKSIANPKSVETVKDDINSVDNEPVQHKLDEASDANMEECVPKGIHVNPTDSQEVSSQSYVDAIHSREVLPEPNTSTTTSHEVSSNVTNFLKSTPDSNVDFEAEETSQTLTSAKSLNSPPLEHESSIINNQDSTVDEESDADDPTLERMANLLNSMLTEAIECVETPVRGREKNLSKQFDQNKVSDFDFSEINAALDEYEESCYDDEEESILDEEEEDSSSEFGEDDERGRDLRRGNKTPKRQRSKSRSEQLFEYSMSEFNRSLTEFTTFVDEMTMTDDTVNETMHKDHWDPDEGPLRYQNEHIEENLDDFSNQCCSLTRALIIPFLKFTNIFMPASFRKEEIGTIRSLVYIIYWTFLFTLGVLVLDSTLCQISGRQVIRLLIRLGQLSFHNRHSYDVISKAATHPTPGLPAEYRKNMTGSNEFGSSNSFYDQINSEACARSNINVTRMKNAMAYAAELTADGDRLWTGNHQIDALIKETHENSNSLRNILEWMPFKFFRNIEFLAQGGFARIALASYDDHYEKSAKKRVLPEKIVLKFVRNSCEVDKRLIDEVRMHHKCMLYSSNIIPFYGLTQDPNSLDYAM</sequence>
<comment type="caution">
    <text evidence="3">The sequence shown here is derived from an EMBL/GenBank/DDBJ whole genome shotgun (WGS) entry which is preliminary data.</text>
</comment>
<gene>
    <name evidence="3" type="ORF">AMORRO_LOCUS13143</name>
</gene>
<evidence type="ECO:0000313" key="3">
    <source>
        <dbReference type="EMBL" id="CAG8717942.1"/>
    </source>
</evidence>
<feature type="non-terminal residue" evidence="3">
    <location>
        <position position="1"/>
    </location>
</feature>
<dbReference type="Proteomes" id="UP000789342">
    <property type="component" value="Unassembled WGS sequence"/>
</dbReference>
<feature type="compositionally biased region" description="Basic residues" evidence="1">
    <location>
        <begin position="324"/>
        <end position="334"/>
    </location>
</feature>
<accession>A0A9N9I238</accession>
<feature type="compositionally biased region" description="Polar residues" evidence="1">
    <location>
        <begin position="161"/>
        <end position="185"/>
    </location>
</feature>
<dbReference type="SUPFAM" id="SSF56112">
    <property type="entry name" value="Protein kinase-like (PK-like)"/>
    <property type="match status" value="1"/>
</dbReference>
<keyword evidence="4" id="KW-1185">Reference proteome</keyword>
<evidence type="ECO:0000256" key="1">
    <source>
        <dbReference type="SAM" id="MobiDB-lite"/>
    </source>
</evidence>
<dbReference type="EMBL" id="CAJVPV010021445">
    <property type="protein sequence ID" value="CAG8717942.1"/>
    <property type="molecule type" value="Genomic_DNA"/>
</dbReference>
<keyword evidence="2" id="KW-0472">Membrane</keyword>
<feature type="non-terminal residue" evidence="3">
    <location>
        <position position="672"/>
    </location>
</feature>
<evidence type="ECO:0000313" key="4">
    <source>
        <dbReference type="Proteomes" id="UP000789342"/>
    </source>
</evidence>